<comment type="caution">
    <text evidence="1">The sequence shown here is derived from an EMBL/GenBank/DDBJ whole genome shotgun (WGS) entry which is preliminary data.</text>
</comment>
<dbReference type="Proteomes" id="UP000692954">
    <property type="component" value="Unassembled WGS sequence"/>
</dbReference>
<dbReference type="OrthoDB" id="310387at2759"/>
<gene>
    <name evidence="1" type="ORF">PSON_ATCC_30995.1.T0930001</name>
</gene>
<evidence type="ECO:0000313" key="1">
    <source>
        <dbReference type="EMBL" id="CAD8109107.1"/>
    </source>
</evidence>
<proteinExistence type="predicted"/>
<name>A0A8S1Q087_9CILI</name>
<reference evidence="1" key="1">
    <citation type="submission" date="2021-01" db="EMBL/GenBank/DDBJ databases">
        <authorList>
            <consortium name="Genoscope - CEA"/>
            <person name="William W."/>
        </authorList>
    </citation>
    <scope>NUCLEOTIDE SEQUENCE</scope>
</reference>
<protein>
    <submittedName>
        <fullName evidence="1">Uncharacterized protein</fullName>
    </submittedName>
</protein>
<keyword evidence="2" id="KW-1185">Reference proteome</keyword>
<dbReference type="AlphaFoldDB" id="A0A8S1Q087"/>
<dbReference type="EMBL" id="CAJJDN010000093">
    <property type="protein sequence ID" value="CAD8109107.1"/>
    <property type="molecule type" value="Genomic_DNA"/>
</dbReference>
<evidence type="ECO:0000313" key="2">
    <source>
        <dbReference type="Proteomes" id="UP000692954"/>
    </source>
</evidence>
<sequence>MKGWLNQLEIIQKVGRNDDQVKRIKLFENNEYLITQKTNDHLKYEFSQEKCFSLAQLIESIKYNFIKIYKGQILIIIQSMLEHLLKLHQIIQISHGKLIPKNIIIQLKNDKHNKLTILQTKFKIEKIYFVNYRLIDDINYQINNQFQDIYDIIDCSISLIKAFSNYQCQFLQFILNTLSDFKQVKQADVLSRLFAFFQKQTSLCVDKESQKVKNIKIQPFNLNQSNSQSIKCGEFKEYGLLSKRNRLIKLIENLVEDIQCYDITTKLNQSANLFNQSVYIFNQSQLKFDDEKKIFQVFQNIIQQQTMRIIWEKYGTLLRANYWDCDMEKQQEELFKDINLYNQTILNQHLFEVLQEFKNVQSINYEIKEEIERKYRFDIIYDEKKAKAIFILELMIEAQNYDFQNIQTFINKVKQNVKLELQEYYNKVLKFKILNLGNDLI</sequence>
<organism evidence="1 2">
    <name type="scientific">Paramecium sonneborni</name>
    <dbReference type="NCBI Taxonomy" id="65129"/>
    <lineage>
        <taxon>Eukaryota</taxon>
        <taxon>Sar</taxon>
        <taxon>Alveolata</taxon>
        <taxon>Ciliophora</taxon>
        <taxon>Intramacronucleata</taxon>
        <taxon>Oligohymenophorea</taxon>
        <taxon>Peniculida</taxon>
        <taxon>Parameciidae</taxon>
        <taxon>Paramecium</taxon>
    </lineage>
</organism>
<accession>A0A8S1Q087</accession>